<evidence type="ECO:0000256" key="4">
    <source>
        <dbReference type="ARBA" id="ARBA00022989"/>
    </source>
</evidence>
<dbReference type="InterPro" id="IPR004254">
    <property type="entry name" value="AdipoR/HlyIII-related"/>
</dbReference>
<dbReference type="PANTHER" id="PTHR20855">
    <property type="entry name" value="ADIPOR/PROGESTIN RECEPTOR-RELATED"/>
    <property type="match status" value="1"/>
</dbReference>
<evidence type="ECO:0000256" key="3">
    <source>
        <dbReference type="ARBA" id="ARBA00022692"/>
    </source>
</evidence>
<feature type="transmembrane region" description="Helical" evidence="7">
    <location>
        <begin position="12"/>
        <end position="35"/>
    </location>
</feature>
<dbReference type="PANTHER" id="PTHR20855:SF38">
    <property type="entry name" value="MEMBRANE PROGESTIN RECEPTOR GAMMA"/>
    <property type="match status" value="1"/>
</dbReference>
<keyword evidence="6" id="KW-0479">Metal-binding</keyword>
<proteinExistence type="inferred from homology"/>
<feature type="non-terminal residue" evidence="8">
    <location>
        <position position="1"/>
    </location>
</feature>
<feature type="binding site" evidence="6">
    <location>
        <position position="33"/>
    </location>
    <ligand>
        <name>Zn(2+)</name>
        <dbReference type="ChEBI" id="CHEBI:29105"/>
    </ligand>
</feature>
<evidence type="ECO:0000313" key="8">
    <source>
        <dbReference type="EMBL" id="KFR12952.1"/>
    </source>
</evidence>
<name>A0A091WBB8_OPIHO</name>
<dbReference type="GO" id="GO:0046872">
    <property type="term" value="F:metal ion binding"/>
    <property type="evidence" value="ECO:0007669"/>
    <property type="project" value="UniProtKB-KW"/>
</dbReference>
<gene>
    <name evidence="8" type="ORF">N306_11467</name>
</gene>
<evidence type="ECO:0000313" key="9">
    <source>
        <dbReference type="Proteomes" id="UP000053605"/>
    </source>
</evidence>
<dbReference type="Proteomes" id="UP000053605">
    <property type="component" value="Unassembled WGS sequence"/>
</dbReference>
<feature type="non-terminal residue" evidence="8">
    <location>
        <position position="256"/>
    </location>
</feature>
<dbReference type="STRING" id="30419.A0A091WBB8"/>
<sequence>PGGRGARGAPHAWPLLAYLLTCSIPPLASSCAHTFSTMSTRARHICYFFDYAALSMYSLGSALAYSAYIFPAEWVNSTFHHCYVPIAVFNTVVSTSLSCYSSGTVLAQGPALPPSEMCSPLPFPWFPCADASLLLQFYVCAAESCTEPAVLVHYKHTVFAFLTCFVFASHLPERLAPGHFDYIGHSHQVFHVCGIIGTHFQMEAIMMDMAKRHDRLLPGSPLPSSLQTLGSMGVCAAVSLAVIGLCSMSLRFMPEP</sequence>
<dbReference type="GO" id="GO:0038023">
    <property type="term" value="F:signaling receptor activity"/>
    <property type="evidence" value="ECO:0007669"/>
    <property type="project" value="TreeGrafter"/>
</dbReference>
<feature type="binding site" evidence="6">
    <location>
        <position position="191"/>
    </location>
    <ligand>
        <name>Zn(2+)</name>
        <dbReference type="ChEBI" id="CHEBI:29105"/>
    </ligand>
</feature>
<protein>
    <submittedName>
        <fullName evidence="8">Membrane progestin receptor gamma-B</fullName>
    </submittedName>
</protein>
<organism evidence="8 9">
    <name type="scientific">Opisthocomus hoazin</name>
    <name type="common">Hoatzin</name>
    <name type="synonym">Phasianus hoazin</name>
    <dbReference type="NCBI Taxonomy" id="30419"/>
    <lineage>
        <taxon>Eukaryota</taxon>
        <taxon>Metazoa</taxon>
        <taxon>Chordata</taxon>
        <taxon>Craniata</taxon>
        <taxon>Vertebrata</taxon>
        <taxon>Euteleostomi</taxon>
        <taxon>Archelosauria</taxon>
        <taxon>Archosauria</taxon>
        <taxon>Dinosauria</taxon>
        <taxon>Saurischia</taxon>
        <taxon>Theropoda</taxon>
        <taxon>Coelurosauria</taxon>
        <taxon>Aves</taxon>
        <taxon>Neognathae</taxon>
        <taxon>Neoaves</taxon>
        <taxon>Opisthocomiformes</taxon>
        <taxon>Opisthocomidae</taxon>
        <taxon>Opisthocomus</taxon>
    </lineage>
</organism>
<comment type="subcellular location">
    <subcellularLocation>
        <location evidence="1">Membrane</location>
        <topology evidence="1">Multi-pass membrane protein</topology>
    </subcellularLocation>
</comment>
<evidence type="ECO:0000256" key="6">
    <source>
        <dbReference type="PIRSR" id="PIRSR604254-1"/>
    </source>
</evidence>
<dbReference type="EMBL" id="KK735176">
    <property type="protein sequence ID" value="KFR12952.1"/>
    <property type="molecule type" value="Genomic_DNA"/>
</dbReference>
<feature type="binding site" evidence="6">
    <location>
        <position position="187"/>
    </location>
    <ligand>
        <name>Zn(2+)</name>
        <dbReference type="ChEBI" id="CHEBI:29105"/>
    </ligand>
</feature>
<keyword evidence="6" id="KW-0862">Zinc</keyword>
<keyword evidence="9" id="KW-1185">Reference proteome</keyword>
<evidence type="ECO:0000256" key="1">
    <source>
        <dbReference type="ARBA" id="ARBA00004141"/>
    </source>
</evidence>
<accession>A0A091WBB8</accession>
<evidence type="ECO:0000256" key="2">
    <source>
        <dbReference type="ARBA" id="ARBA00007018"/>
    </source>
</evidence>
<feature type="transmembrane region" description="Helical" evidence="7">
    <location>
        <begin position="47"/>
        <end position="70"/>
    </location>
</feature>
<dbReference type="PhylomeDB" id="A0A091WBB8"/>
<keyword evidence="5 7" id="KW-0472">Membrane</keyword>
<dbReference type="GO" id="GO:0016020">
    <property type="term" value="C:membrane"/>
    <property type="evidence" value="ECO:0007669"/>
    <property type="project" value="UniProtKB-SubCell"/>
</dbReference>
<keyword evidence="4 7" id="KW-1133">Transmembrane helix</keyword>
<keyword evidence="3 7" id="KW-0812">Transmembrane</keyword>
<evidence type="ECO:0000256" key="7">
    <source>
        <dbReference type="SAM" id="Phobius"/>
    </source>
</evidence>
<evidence type="ECO:0000256" key="5">
    <source>
        <dbReference type="ARBA" id="ARBA00023136"/>
    </source>
</evidence>
<comment type="similarity">
    <text evidence="2">Belongs to the ADIPOR family.</text>
</comment>
<dbReference type="Pfam" id="PF03006">
    <property type="entry name" value="HlyIII"/>
    <property type="match status" value="1"/>
</dbReference>
<reference evidence="8 9" key="1">
    <citation type="submission" date="2014-04" db="EMBL/GenBank/DDBJ databases">
        <title>Genome evolution of avian class.</title>
        <authorList>
            <person name="Zhang G."/>
            <person name="Li C."/>
        </authorList>
    </citation>
    <scope>NUCLEOTIDE SEQUENCE [LARGE SCALE GENOMIC DNA]</scope>
    <source>
        <strain evidence="8">BGI_N306</strain>
    </source>
</reference>
<keyword evidence="8" id="KW-0675">Receptor</keyword>
<dbReference type="AlphaFoldDB" id="A0A091WBB8"/>